<dbReference type="KEGG" id="tna:CTN_0930"/>
<dbReference type="eggNOG" id="COG0762">
    <property type="taxonomic scope" value="Bacteria"/>
</dbReference>
<dbReference type="Pfam" id="PF02325">
    <property type="entry name" value="CCB3_YggT"/>
    <property type="match status" value="1"/>
</dbReference>
<dbReference type="HOGENOM" id="CLU_136788_1_0_0"/>
<dbReference type="GO" id="GO:0016020">
    <property type="term" value="C:membrane"/>
    <property type="evidence" value="ECO:0007669"/>
    <property type="project" value="InterPro"/>
</dbReference>
<feature type="transmembrane region" description="Helical" evidence="1">
    <location>
        <begin position="18"/>
        <end position="40"/>
    </location>
</feature>
<dbReference type="STRING" id="309803.CTN_0930"/>
<keyword evidence="3" id="KW-1185">Reference proteome</keyword>
<dbReference type="InterPro" id="IPR003425">
    <property type="entry name" value="CCB3/YggT"/>
</dbReference>
<organism evidence="2 3">
    <name type="scientific">Thermotoga neapolitana (strain ATCC 49049 / DSM 4359 / NBRC 107923 / NS-E)</name>
    <dbReference type="NCBI Taxonomy" id="309803"/>
    <lineage>
        <taxon>Bacteria</taxon>
        <taxon>Thermotogati</taxon>
        <taxon>Thermotogota</taxon>
        <taxon>Thermotogae</taxon>
        <taxon>Thermotogales</taxon>
        <taxon>Thermotogaceae</taxon>
        <taxon>Thermotoga</taxon>
    </lineage>
</organism>
<keyword evidence="1" id="KW-1133">Transmembrane helix</keyword>
<sequence>MFVIGNLLRAIAVTLRSFIYIEIVSIVISVIFSWVMPYYYHPVRRFFDSLSSLVLNPIRRFLPPIGSIDISPMIAIFALLFLDEFLVETLFDLAVRLS</sequence>
<dbReference type="RefSeq" id="WP_015919423.1">
    <property type="nucleotide sequence ID" value="NC_011978.1"/>
</dbReference>
<dbReference type="EMBL" id="CP000916">
    <property type="protein sequence ID" value="ACM23106.1"/>
    <property type="molecule type" value="Genomic_DNA"/>
</dbReference>
<accession>B9K823</accession>
<dbReference type="AlphaFoldDB" id="B9K823"/>
<evidence type="ECO:0000256" key="1">
    <source>
        <dbReference type="SAM" id="Phobius"/>
    </source>
</evidence>
<keyword evidence="1" id="KW-0472">Membrane</keyword>
<keyword evidence="1" id="KW-0812">Transmembrane</keyword>
<proteinExistence type="predicted"/>
<name>B9K823_THENN</name>
<reference evidence="2 3" key="1">
    <citation type="journal article" date="2009" name="Biosci. Biotechnol. Biochem.">
        <title>WeGAS: a web-based microbial genome annotation system.</title>
        <authorList>
            <person name="Lee D."/>
            <person name="Seo H."/>
            <person name="Park C."/>
            <person name="Park K."/>
        </authorList>
    </citation>
    <scope>NUCLEOTIDE SEQUENCE [LARGE SCALE GENOMIC DNA]</scope>
    <source>
        <strain evidence="3">ATCC 49049 / DSM 4359 / NBRC 107923 / NS-E</strain>
    </source>
</reference>
<feature type="transmembrane region" description="Helical" evidence="1">
    <location>
        <begin position="61"/>
        <end position="82"/>
    </location>
</feature>
<dbReference type="Proteomes" id="UP000000445">
    <property type="component" value="Chromosome"/>
</dbReference>
<evidence type="ECO:0000313" key="2">
    <source>
        <dbReference type="EMBL" id="ACM23106.1"/>
    </source>
</evidence>
<protein>
    <recommendedName>
        <fullName evidence="4">YggT family protein</fullName>
    </recommendedName>
</protein>
<evidence type="ECO:0000313" key="3">
    <source>
        <dbReference type="Proteomes" id="UP000000445"/>
    </source>
</evidence>
<evidence type="ECO:0008006" key="4">
    <source>
        <dbReference type="Google" id="ProtNLM"/>
    </source>
</evidence>
<gene>
    <name evidence="2" type="ordered locus">CTN_0930</name>
</gene>